<dbReference type="AlphaFoldDB" id="A0A5M8R0Q1"/>
<dbReference type="OrthoDB" id="9851944at2"/>
<gene>
    <name evidence="2" type="ORF">FEM33_03460</name>
</gene>
<feature type="transmembrane region" description="Helical" evidence="1">
    <location>
        <begin position="79"/>
        <end position="98"/>
    </location>
</feature>
<accession>A0A5M8R0Q1</accession>
<feature type="transmembrane region" description="Helical" evidence="1">
    <location>
        <begin position="30"/>
        <end position="53"/>
    </location>
</feature>
<comment type="caution">
    <text evidence="2">The sequence shown here is derived from an EMBL/GenBank/DDBJ whole genome shotgun (WGS) entry which is preliminary data.</text>
</comment>
<keyword evidence="1" id="KW-0472">Membrane</keyword>
<keyword evidence="1" id="KW-1133">Transmembrane helix</keyword>
<keyword evidence="3" id="KW-1185">Reference proteome</keyword>
<dbReference type="Proteomes" id="UP000323994">
    <property type="component" value="Unassembled WGS sequence"/>
</dbReference>
<reference evidence="2 3" key="1">
    <citation type="submission" date="2019-05" db="EMBL/GenBank/DDBJ databases">
        <authorList>
            <person name="Qu J.-H."/>
        </authorList>
    </citation>
    <scope>NUCLEOTIDE SEQUENCE [LARGE SCALE GENOMIC DNA]</scope>
    <source>
        <strain evidence="2 3">NS28</strain>
    </source>
</reference>
<keyword evidence="1" id="KW-0812">Transmembrane</keyword>
<organism evidence="2 3">
    <name type="scientific">Dyadobacter flavalbus</name>
    <dbReference type="NCBI Taxonomy" id="2579942"/>
    <lineage>
        <taxon>Bacteria</taxon>
        <taxon>Pseudomonadati</taxon>
        <taxon>Bacteroidota</taxon>
        <taxon>Cytophagia</taxon>
        <taxon>Cytophagales</taxon>
        <taxon>Spirosomataceae</taxon>
        <taxon>Dyadobacter</taxon>
    </lineage>
</organism>
<evidence type="ECO:0000256" key="1">
    <source>
        <dbReference type="SAM" id="Phobius"/>
    </source>
</evidence>
<name>A0A5M8R0Q1_9BACT</name>
<dbReference type="RefSeq" id="WP_139010716.1">
    <property type="nucleotide sequence ID" value="NZ_VBSN01000022.1"/>
</dbReference>
<evidence type="ECO:0000313" key="2">
    <source>
        <dbReference type="EMBL" id="KAA6441191.1"/>
    </source>
</evidence>
<proteinExistence type="predicted"/>
<evidence type="ECO:0000313" key="3">
    <source>
        <dbReference type="Proteomes" id="UP000323994"/>
    </source>
</evidence>
<dbReference type="EMBL" id="VBSN01000022">
    <property type="protein sequence ID" value="KAA6441191.1"/>
    <property type="molecule type" value="Genomic_DNA"/>
</dbReference>
<protein>
    <submittedName>
        <fullName evidence="2">Uncharacterized protein</fullName>
    </submittedName>
</protein>
<sequence>MMTSNNTNHYVKYPDTPAAIMEKKSTTSKYPLISGLIIGMIGGTIGTLIYNILKESKAYSKLNFVFDFTLKAINLSYKLPVYAVLVLFLLAFAGIFFYNKNASK</sequence>